<dbReference type="AlphaFoldDB" id="A0A8X8XSK7"/>
<protein>
    <submittedName>
        <fullName evidence="1">Uncharacterized protein</fullName>
    </submittedName>
</protein>
<evidence type="ECO:0000313" key="2">
    <source>
        <dbReference type="Proteomes" id="UP000298416"/>
    </source>
</evidence>
<gene>
    <name evidence="1" type="ORF">SASPL_116272</name>
</gene>
<proteinExistence type="predicted"/>
<keyword evidence="2" id="KW-1185">Reference proteome</keyword>
<sequence>MWLTPIPLVIPALQEISFGSIFQSHGNLYRDVNRITSTGPIHRVNLKMGVTHSQNRLFRQLLLPWTWVEEAAWIICMLVVATVLAKVLDDVALGAVSLLPVTVTEKVEEGNFATEVWLVGGNRVVFCIYAKEKPLKKKVKQGRFPCNHVECPNFRRNNKLPITEHWKGYHGVKSNCPSDFCDHCGNYKLGGLVGGGNGVAFCIPAKEKLLKKKVKQERFPCNHVECPNFRRKRKVPITEHWKGYHGVKSNRPSDFCNHCGNYKLGGLVGGGNGVAFCIPAKEKLLKKKVKQGRFPCNHVECPNFRRKSKVPITEHWKSYHGVKSNRPSDFCNHCGNYKLGGHPCRFMDPCPWN</sequence>
<dbReference type="Proteomes" id="UP000298416">
    <property type="component" value="Unassembled WGS sequence"/>
</dbReference>
<reference evidence="1" key="1">
    <citation type="submission" date="2018-01" db="EMBL/GenBank/DDBJ databases">
        <authorList>
            <person name="Mao J.F."/>
        </authorList>
    </citation>
    <scope>NUCLEOTIDE SEQUENCE</scope>
    <source>
        <strain evidence="1">Huo1</strain>
        <tissue evidence="1">Leaf</tissue>
    </source>
</reference>
<comment type="caution">
    <text evidence="1">The sequence shown here is derived from an EMBL/GenBank/DDBJ whole genome shotgun (WGS) entry which is preliminary data.</text>
</comment>
<accession>A0A8X8XSK7</accession>
<evidence type="ECO:0000313" key="1">
    <source>
        <dbReference type="EMBL" id="KAG6419760.1"/>
    </source>
</evidence>
<reference evidence="1" key="2">
    <citation type="submission" date="2020-08" db="EMBL/GenBank/DDBJ databases">
        <title>Plant Genome Project.</title>
        <authorList>
            <person name="Zhang R.-G."/>
        </authorList>
    </citation>
    <scope>NUCLEOTIDE SEQUENCE</scope>
    <source>
        <strain evidence="1">Huo1</strain>
        <tissue evidence="1">Leaf</tissue>
    </source>
</reference>
<dbReference type="EMBL" id="PNBA02000006">
    <property type="protein sequence ID" value="KAG6419760.1"/>
    <property type="molecule type" value="Genomic_DNA"/>
</dbReference>
<name>A0A8X8XSK7_SALSN</name>
<organism evidence="1">
    <name type="scientific">Salvia splendens</name>
    <name type="common">Scarlet sage</name>
    <dbReference type="NCBI Taxonomy" id="180675"/>
    <lineage>
        <taxon>Eukaryota</taxon>
        <taxon>Viridiplantae</taxon>
        <taxon>Streptophyta</taxon>
        <taxon>Embryophyta</taxon>
        <taxon>Tracheophyta</taxon>
        <taxon>Spermatophyta</taxon>
        <taxon>Magnoliopsida</taxon>
        <taxon>eudicotyledons</taxon>
        <taxon>Gunneridae</taxon>
        <taxon>Pentapetalae</taxon>
        <taxon>asterids</taxon>
        <taxon>lamiids</taxon>
        <taxon>Lamiales</taxon>
        <taxon>Lamiaceae</taxon>
        <taxon>Nepetoideae</taxon>
        <taxon>Mentheae</taxon>
        <taxon>Salviinae</taxon>
        <taxon>Salvia</taxon>
        <taxon>Salvia subgen. Calosphace</taxon>
        <taxon>core Calosphace</taxon>
    </lineage>
</organism>